<dbReference type="Pfam" id="PF00724">
    <property type="entry name" value="Oxidored_FMN"/>
    <property type="match status" value="1"/>
</dbReference>
<evidence type="ECO:0000259" key="3">
    <source>
        <dbReference type="Pfam" id="PF00724"/>
    </source>
</evidence>
<sequence>MSYLQVGKSLTLPCGMTVKNRFFKSAMSETFADNDHQPNALHVNLYRKWANGGAGIVVTGNVMVDHHAMAEPGNVVIEDDRSLPILKKWAEAGTQNNTQLWLQLNHPGKQSPRIFSEQPVAPSAIPISGQNHHAFNQPRELRTAEVKELVAKFVRAAEIAQSAGFTGVQIHGAFGYLVNQFLSRKDNRRTDEYGGSLENRMHFLVEIYEGIRESCGPQFAISLKLSVTDLDLDGFSEADSIQVAKKMAALGIDLIEIAGDNYENSELGFSGYAHMLNQLVNVPIVLSGGFRRVSTMEEALGRNDAALIGICTPMLVIPDLPNQVLNDQYRAFDLPLTTGNKHLDAKLMSAMVTSYCEEQAKRLAENKQPQVYSNGWRALAASVALHGPKGLVPRRKV</sequence>
<dbReference type="STRING" id="1423739.FC85_GL001373"/>
<evidence type="ECO:0000313" key="5">
    <source>
        <dbReference type="Proteomes" id="UP000052013"/>
    </source>
</evidence>
<evidence type="ECO:0000256" key="2">
    <source>
        <dbReference type="ARBA" id="ARBA00023002"/>
    </source>
</evidence>
<organism evidence="4 5">
    <name type="scientific">Lentilactobacillus diolivorans DSM 14421</name>
    <dbReference type="NCBI Taxonomy" id="1423739"/>
    <lineage>
        <taxon>Bacteria</taxon>
        <taxon>Bacillati</taxon>
        <taxon>Bacillota</taxon>
        <taxon>Bacilli</taxon>
        <taxon>Lactobacillales</taxon>
        <taxon>Lactobacillaceae</taxon>
        <taxon>Lentilactobacillus</taxon>
    </lineage>
</organism>
<dbReference type="Proteomes" id="UP000052013">
    <property type="component" value="Unassembled WGS sequence"/>
</dbReference>
<keyword evidence="2" id="KW-0560">Oxidoreductase</keyword>
<reference evidence="4 5" key="1">
    <citation type="journal article" date="2015" name="Genome Announc.">
        <title>Expanding the biotechnology potential of lactobacilli through comparative genomics of 213 strains and associated genera.</title>
        <authorList>
            <person name="Sun Z."/>
            <person name="Harris H.M."/>
            <person name="McCann A."/>
            <person name="Guo C."/>
            <person name="Argimon S."/>
            <person name="Zhang W."/>
            <person name="Yang X."/>
            <person name="Jeffery I.B."/>
            <person name="Cooney J.C."/>
            <person name="Kagawa T.F."/>
            <person name="Liu W."/>
            <person name="Song Y."/>
            <person name="Salvetti E."/>
            <person name="Wrobel A."/>
            <person name="Rasinkangas P."/>
            <person name="Parkhill J."/>
            <person name="Rea M.C."/>
            <person name="O'Sullivan O."/>
            <person name="Ritari J."/>
            <person name="Douillard F.P."/>
            <person name="Paul Ross R."/>
            <person name="Yang R."/>
            <person name="Briner A.E."/>
            <person name="Felis G.E."/>
            <person name="de Vos W.M."/>
            <person name="Barrangou R."/>
            <person name="Klaenhammer T.R."/>
            <person name="Caufield P.W."/>
            <person name="Cui Y."/>
            <person name="Zhang H."/>
            <person name="O'Toole P.W."/>
        </authorList>
    </citation>
    <scope>NUCLEOTIDE SEQUENCE [LARGE SCALE GENOMIC DNA]</scope>
    <source>
        <strain evidence="4 5">DSM 14421</strain>
    </source>
</reference>
<keyword evidence="1" id="KW-0285">Flavoprotein</keyword>
<dbReference type="PANTHER" id="PTHR43656:SF2">
    <property type="entry name" value="BINDING OXIDOREDUCTASE, PUTATIVE (AFU_ORTHOLOGUE AFUA_2G08260)-RELATED"/>
    <property type="match status" value="1"/>
</dbReference>
<evidence type="ECO:0000256" key="1">
    <source>
        <dbReference type="ARBA" id="ARBA00022630"/>
    </source>
</evidence>
<dbReference type="SUPFAM" id="SSF51395">
    <property type="entry name" value="FMN-linked oxidoreductases"/>
    <property type="match status" value="1"/>
</dbReference>
<dbReference type="AlphaFoldDB" id="A0A0R1S671"/>
<dbReference type="EMBL" id="AZEY01000098">
    <property type="protein sequence ID" value="KRL64105.1"/>
    <property type="molecule type" value="Genomic_DNA"/>
</dbReference>
<dbReference type="GO" id="GO:0016491">
    <property type="term" value="F:oxidoreductase activity"/>
    <property type="evidence" value="ECO:0007669"/>
    <property type="project" value="UniProtKB-KW"/>
</dbReference>
<dbReference type="Gene3D" id="3.20.20.70">
    <property type="entry name" value="Aldolase class I"/>
    <property type="match status" value="1"/>
</dbReference>
<dbReference type="RefSeq" id="WP_057865796.1">
    <property type="nucleotide sequence ID" value="NZ_AZEY01000098.1"/>
</dbReference>
<protein>
    <submittedName>
        <fullName evidence="4">2,4-dienoyl-CoA reductase</fullName>
    </submittedName>
</protein>
<dbReference type="PANTHER" id="PTHR43656">
    <property type="entry name" value="BINDING OXIDOREDUCTASE, PUTATIVE (AFU_ORTHOLOGUE AFUA_2G08260)-RELATED"/>
    <property type="match status" value="1"/>
</dbReference>
<accession>A0A0R1S671</accession>
<evidence type="ECO:0000313" key="4">
    <source>
        <dbReference type="EMBL" id="KRL64105.1"/>
    </source>
</evidence>
<dbReference type="InterPro" id="IPR013785">
    <property type="entry name" value="Aldolase_TIM"/>
</dbReference>
<dbReference type="GO" id="GO:0010181">
    <property type="term" value="F:FMN binding"/>
    <property type="evidence" value="ECO:0007669"/>
    <property type="project" value="InterPro"/>
</dbReference>
<name>A0A0R1S671_9LACO</name>
<dbReference type="InterPro" id="IPR001155">
    <property type="entry name" value="OxRdtase_FMN_N"/>
</dbReference>
<dbReference type="PATRIC" id="fig|1423739.3.peg.1437"/>
<comment type="caution">
    <text evidence="4">The sequence shown here is derived from an EMBL/GenBank/DDBJ whole genome shotgun (WGS) entry which is preliminary data.</text>
</comment>
<dbReference type="InterPro" id="IPR051799">
    <property type="entry name" value="NADH_flavin_oxidoreductase"/>
</dbReference>
<gene>
    <name evidence="4" type="ORF">FC85_GL001373</name>
</gene>
<proteinExistence type="predicted"/>
<feature type="domain" description="NADH:flavin oxidoreductase/NADH oxidase N-terminal" evidence="3">
    <location>
        <begin position="16"/>
        <end position="325"/>
    </location>
</feature>